<dbReference type="EMBL" id="JACJID010000007">
    <property type="protein sequence ID" value="MBA8930865.1"/>
    <property type="molecule type" value="Genomic_DNA"/>
</dbReference>
<feature type="region of interest" description="Disordered" evidence="1">
    <location>
        <begin position="321"/>
        <end position="345"/>
    </location>
</feature>
<dbReference type="Proteomes" id="UP000517916">
    <property type="component" value="Unassembled WGS sequence"/>
</dbReference>
<dbReference type="InterPro" id="IPR036388">
    <property type="entry name" value="WH-like_DNA-bd_sf"/>
</dbReference>
<dbReference type="SUPFAM" id="SSF46785">
    <property type="entry name" value="Winged helix' DNA-binding domain"/>
    <property type="match status" value="1"/>
</dbReference>
<dbReference type="InterPro" id="IPR001845">
    <property type="entry name" value="HTH_ArsR_DNA-bd_dom"/>
</dbReference>
<dbReference type="Gene3D" id="1.10.10.10">
    <property type="entry name" value="Winged helix-like DNA-binding domain superfamily/Winged helix DNA-binding domain"/>
    <property type="match status" value="1"/>
</dbReference>
<evidence type="ECO:0000256" key="1">
    <source>
        <dbReference type="SAM" id="MobiDB-lite"/>
    </source>
</evidence>
<proteinExistence type="predicted"/>
<dbReference type="CDD" id="cd00090">
    <property type="entry name" value="HTH_ARSR"/>
    <property type="match status" value="1"/>
</dbReference>
<accession>A0ABR6BVC9</accession>
<organism evidence="3 4">
    <name type="scientific">Kutzneria viridogrisea</name>
    <dbReference type="NCBI Taxonomy" id="47990"/>
    <lineage>
        <taxon>Bacteria</taxon>
        <taxon>Bacillati</taxon>
        <taxon>Actinomycetota</taxon>
        <taxon>Actinomycetes</taxon>
        <taxon>Pseudonocardiales</taxon>
        <taxon>Pseudonocardiaceae</taxon>
        <taxon>Kutzneria</taxon>
    </lineage>
</organism>
<protein>
    <recommendedName>
        <fullName evidence="2">HTH arsR-type domain-containing protein</fullName>
    </recommendedName>
</protein>
<evidence type="ECO:0000259" key="2">
    <source>
        <dbReference type="SMART" id="SM00418"/>
    </source>
</evidence>
<dbReference type="Pfam" id="PF12840">
    <property type="entry name" value="HTH_20"/>
    <property type="match status" value="1"/>
</dbReference>
<evidence type="ECO:0000313" key="4">
    <source>
        <dbReference type="Proteomes" id="UP000517916"/>
    </source>
</evidence>
<sequence length="345" mass="36540">MHFGPEDLGRTRVAAAPDPIGETLFSLQVLHSKSAHAPFRHWRVRARELLAAMPDAPLVRLLLPLCTAAGLLGAIGRGQDVEHAALMLTGMSPATAHLVLREHRPPPSLLRALGDGDSAPLERMAQAMRDYHAHAVQAHWSTVAARVDLDRAVRARTLLNAGLDGLMATLSPDLDWRHPVLGIEGGADREVHLSGNGLVLLPVVFGPPVPLLVVDTGRAPVLLYPVDRGPDWLLCGPRPAVARGGRSLTHLLGRTRATLLLLAREGASTGELARLAAISESSASEHVSVLRAAGLLSTSRRGRTSLHGLTPIGAALLRANPTAPAHFGPDRKVAQAESGPGQGRR</sequence>
<comment type="caution">
    <text evidence="3">The sequence shown here is derived from an EMBL/GenBank/DDBJ whole genome shotgun (WGS) entry which is preliminary data.</text>
</comment>
<dbReference type="InterPro" id="IPR036390">
    <property type="entry name" value="WH_DNA-bd_sf"/>
</dbReference>
<evidence type="ECO:0000313" key="3">
    <source>
        <dbReference type="EMBL" id="MBA8930865.1"/>
    </source>
</evidence>
<feature type="domain" description="HTH arsR-type" evidence="2">
    <location>
        <begin position="246"/>
        <end position="321"/>
    </location>
</feature>
<gene>
    <name evidence="3" type="ORF">BC739_008112</name>
</gene>
<dbReference type="RefSeq" id="WP_182840106.1">
    <property type="nucleotide sequence ID" value="NZ_BAAABQ010000018.1"/>
</dbReference>
<name>A0ABR6BVC9_9PSEU</name>
<dbReference type="InterPro" id="IPR011991">
    <property type="entry name" value="ArsR-like_HTH"/>
</dbReference>
<dbReference type="SMART" id="SM00418">
    <property type="entry name" value="HTH_ARSR"/>
    <property type="match status" value="1"/>
</dbReference>
<keyword evidence="4" id="KW-1185">Reference proteome</keyword>
<reference evidence="3 4" key="1">
    <citation type="submission" date="2020-08" db="EMBL/GenBank/DDBJ databases">
        <title>Genomic Encyclopedia of Archaeal and Bacterial Type Strains, Phase II (KMG-II): from individual species to whole genera.</title>
        <authorList>
            <person name="Goeker M."/>
        </authorList>
    </citation>
    <scope>NUCLEOTIDE SEQUENCE [LARGE SCALE GENOMIC DNA]</scope>
    <source>
        <strain evidence="3 4">DSM 43850</strain>
    </source>
</reference>